<dbReference type="AlphaFoldDB" id="A0A437AHN2"/>
<feature type="region of interest" description="Disordered" evidence="1">
    <location>
        <begin position="205"/>
        <end position="357"/>
    </location>
</feature>
<dbReference type="EMBL" id="RCSS01000835">
    <property type="protein sequence ID" value="RVD90588.1"/>
    <property type="molecule type" value="Genomic_DNA"/>
</dbReference>
<feature type="compositionally biased region" description="Polar residues" evidence="1">
    <location>
        <begin position="261"/>
        <end position="271"/>
    </location>
</feature>
<feature type="compositionally biased region" description="Basic and acidic residues" evidence="1">
    <location>
        <begin position="272"/>
        <end position="287"/>
    </location>
</feature>
<gene>
    <name evidence="2" type="ORF">TUBRATIS_29850</name>
</gene>
<evidence type="ECO:0000313" key="2">
    <source>
        <dbReference type="EMBL" id="RVD90588.1"/>
    </source>
</evidence>
<feature type="compositionally biased region" description="Polar residues" evidence="1">
    <location>
        <begin position="244"/>
        <end position="254"/>
    </location>
</feature>
<dbReference type="Proteomes" id="UP000282876">
    <property type="component" value="Unassembled WGS sequence"/>
</dbReference>
<feature type="region of interest" description="Disordered" evidence="1">
    <location>
        <begin position="69"/>
        <end position="88"/>
    </location>
</feature>
<feature type="compositionally biased region" description="Polar residues" evidence="1">
    <location>
        <begin position="342"/>
        <end position="357"/>
    </location>
</feature>
<keyword evidence="3" id="KW-1185">Reference proteome</keyword>
<sequence>QLVSLKSSSIERNLQNRTENIIKNKPENSIFDKSNHKNNLIEITKTTEGINEVTTNKYKFNIKEDYTTETSRKLHQTTKSPNERSTSTEENIPITLILQNNNSPAILLDYNDTNTKILQNENDRLKNSTDENHNSFGNSVINAGKDTIKGTIKGAVEGIYDKTKEYAGAAVEIGGKIIGIGKKGVNYLEYGVNYLGSKISSLVANPTKPTTKPGLNHHETHENNNKPKNSSKEIRLDVSKPKTENNNFIRTSANNEDKSKFTSGHKNNTKVAESDSKNRTKKSEKTLDSVNVTTTKKNLHQETQTKPPRRNLASHKKPRKTTENPLIQKNTNKTTNRHSFDTKTSTPKPFNWNANQNNLKNGSVLQNKIFEKAENFTKFNT</sequence>
<feature type="compositionally biased region" description="Polar residues" evidence="1">
    <location>
        <begin position="288"/>
        <end position="306"/>
    </location>
</feature>
<evidence type="ECO:0000256" key="1">
    <source>
        <dbReference type="SAM" id="MobiDB-lite"/>
    </source>
</evidence>
<evidence type="ECO:0000313" key="3">
    <source>
        <dbReference type="Proteomes" id="UP000282876"/>
    </source>
</evidence>
<feature type="compositionally biased region" description="Basic and acidic residues" evidence="1">
    <location>
        <begin position="216"/>
        <end position="243"/>
    </location>
</feature>
<feature type="non-terminal residue" evidence="2">
    <location>
        <position position="1"/>
    </location>
</feature>
<feature type="non-terminal residue" evidence="2">
    <location>
        <position position="381"/>
    </location>
</feature>
<accession>A0A437AHN2</accession>
<protein>
    <submittedName>
        <fullName evidence="2">Uncharacterized protein</fullName>
    </submittedName>
</protein>
<feature type="compositionally biased region" description="Polar residues" evidence="1">
    <location>
        <begin position="77"/>
        <end position="88"/>
    </location>
</feature>
<comment type="caution">
    <text evidence="2">The sequence shown here is derived from an EMBL/GenBank/DDBJ whole genome shotgun (WGS) entry which is preliminary data.</text>
</comment>
<organism evidence="2 3">
    <name type="scientific">Tubulinosema ratisbonensis</name>
    <dbReference type="NCBI Taxonomy" id="291195"/>
    <lineage>
        <taxon>Eukaryota</taxon>
        <taxon>Fungi</taxon>
        <taxon>Fungi incertae sedis</taxon>
        <taxon>Microsporidia</taxon>
        <taxon>Tubulinosematoidea</taxon>
        <taxon>Tubulinosematidae</taxon>
        <taxon>Tubulinosema</taxon>
    </lineage>
</organism>
<name>A0A437AHN2_9MICR</name>
<feature type="compositionally biased region" description="Basic residues" evidence="1">
    <location>
        <begin position="307"/>
        <end position="319"/>
    </location>
</feature>
<feature type="compositionally biased region" description="Polar residues" evidence="1">
    <location>
        <begin position="323"/>
        <end position="334"/>
    </location>
</feature>
<proteinExistence type="predicted"/>
<reference evidence="2 3" key="1">
    <citation type="submission" date="2018-10" db="EMBL/GenBank/DDBJ databases">
        <title>Draft genome sequence of the microsporidian Tubulinosema ratisbonensis.</title>
        <authorList>
            <person name="Polonais V."/>
            <person name="Peyretaillade E."/>
            <person name="Niehus S."/>
            <person name="Wawrzyniak I."/>
            <person name="Franchet A."/>
            <person name="Gaspin C."/>
            <person name="Reichstadt M."/>
            <person name="Belser C."/>
            <person name="Labadie K."/>
            <person name="Delbac F."/>
            <person name="Ferrandon D."/>
        </authorList>
    </citation>
    <scope>NUCLEOTIDE SEQUENCE [LARGE SCALE GENOMIC DNA]</scope>
    <source>
        <strain evidence="2 3">Franzen</strain>
    </source>
</reference>
<dbReference type="VEuPathDB" id="MicrosporidiaDB:TUBRATIS_29850"/>